<dbReference type="SUPFAM" id="SSF52540">
    <property type="entry name" value="P-loop containing nucleoside triphosphate hydrolases"/>
    <property type="match status" value="1"/>
</dbReference>
<keyword evidence="3" id="KW-1185">Reference proteome</keyword>
<dbReference type="PANTHER" id="PTHR24121:SF22">
    <property type="entry name" value="PROTEIN ACCELERATED CELL DEATH 6-LIKE"/>
    <property type="match status" value="1"/>
</dbReference>
<dbReference type="RefSeq" id="XP_022296931.1">
    <property type="nucleotide sequence ID" value="XM_022441223.1"/>
</dbReference>
<dbReference type="OrthoDB" id="5989012at2759"/>
<sequence>MAVEMERQVSGPEEENCHNFAVLIAALRFTVKGLEDIVQLSMKDLHRRISNKCVGCAPCTKNCLKAHNKHFEKWCNTCKKWKEELAQFMRVPGKINRVQWEDFESKYWTEDDTPHAVNQVASVFVHNCRDPLKSVTEDILDIVSLFENCNYFTIGQNRKLLADVRQVRNGYFAHNSTKYMINEEELMYCLDVLSKLLGDKSLKNDKKCKEMRKRICNLKKKEKRTKCDEVSQIVPVLRNRVHQNSIEPTIDVISLILNKPDIPLYLRRHPYPRVDWLLLVLFALCFQYFIKGIENDNLQERDCKTMDFQFPWKSDLTFKPYIDNTNEFVGREWMIEDLSYELIHNNHRGILVAAELGFGKSALVSHIACSSDKRSPGFPLFEKISVIHLCRYYSNLTLDPGIFVRNMAGKLSSIFPEFGNIINTDKTASTYLSGSKCIEDPSGCFVYTILYPLKKTEIGHNNVMIIIIDALDECIGIGSKNILSLLYEKIFLLPSKIKFLLTSRNISAVRMNLPSGISIYKNPLFLNNNLRDINKYLNRKLENVTMRKQFQTMLCGSRPCDITGKLTHLVGGNFLFLIHAFDAWVKIGNVQHFPGDVENVYRSNIKRIFGENGEMFENVRSIFEILSASHGSVDEILLLNVLNIVDPKQKLKFVRLLSNELSHFVQRSFGRIVFTNRRLADFFSRQDNVENDFYVLQENGHKMLAQYWVNYLENYQNQTSPDFIIDIFQHVSSSKNQTLNKQLMKAVQKSLNATARALLKHYVAASLNSYDAMLVAVESSYELDIDERNKDNLTAAYIAAAFGNDKSLAALIAKGANIHFEIAQPALSKIPPNEDPIYLSKYIYQWGYNLANIAAQNGHENVLKLLIKHKIDICHKNAVGLNSFHLASEHGYSSILRILMLTPKCNFNLSFTTSLFLAAKNGHLNVLLYLLSLHSVDTCVPCSNTPYWIPKGKARFQSNIPLRKLPEQDYKNLILIEDRRLFFCESALDIAVQNGHLEIVKVLVSETKNALKCVNARGMTPLITAAVFERHDIMLYFLQSRLSLNDKCEEKKIFENRFYTSLNRQWTDDRLCVKGLSFWHMLAVYATAKTKDFVYTQKQFDYTWDLIDANNATPLHYASCNARLINSKQSEYIDALSLHLEDRTLNGSTPAHSAALCGQYFSIHLFVNYYKLSKDIKDYSNKNILHYFGMSKLKFISAAALVEIFKDSYDNLISEQDLDGKTSLHYAAMAGNIFISIENRWTIAHNPKHYLIKDYKNKTVLDILFDNMPSFQPQPGGTVVILPHTCNSDDLFGIPGCSNIRSKVLDIYEQFAFQAFVSLKDTNLITKRSIFTFLRKSLTKNRFYLIYMIKVLFPKFYHSICRKNVHSFLALLLKETLHPNMILSSTFVIDLIKYSCNSKHQDGSLWYIFYDKQRKFWPMYQFWNGTEFNNVVRSVLEKCNQKDVINAVIKGGNLMVLYVTNFLKRLYIDTEHDLYTAPCIIVKSRYFLPKLSYNLNNTLFANYDITPYSHPLLWKKYSPYIENRQTCDGKATDLSLEHIAAAKGAYSLLWSTTGYHLTCGTTNQYIKPHALAYFFNHPWPYEKYVNTNDFLRSHFVSLFFKMAMDFHTFVFPKNSAAWKCYRYVNQIRRKTLKQIMCRAKLENEICSLINELYDVNWRLFYHMYTFKKISKYLDFGSNYPFDTIAYIQRVRSKCQTRRGRQSFLQVNAFYKLRIHIDKACNNKRQTVNSTWCLRRISYVNKQIKYIKYQIQSILYMYFPLTYMIYHEFFAELPNLASKNTMEIVQIMHAYGFSPFFHNNPVYNYWNVLNSSFSNPFRTMTHYILKSDILEIISWIQKQELDENDHFTYNHVDTDYMHSDPLTLYKNLILPEHDSADDDMF</sequence>
<dbReference type="GeneID" id="111106511"/>
<evidence type="ECO:0000256" key="1">
    <source>
        <dbReference type="ARBA" id="ARBA00022737"/>
    </source>
</evidence>
<dbReference type="SUPFAM" id="SSF48403">
    <property type="entry name" value="Ankyrin repeat"/>
    <property type="match status" value="2"/>
</dbReference>
<dbReference type="Pfam" id="PF24883">
    <property type="entry name" value="NPHP3_N"/>
    <property type="match status" value="1"/>
</dbReference>
<dbReference type="InterPro" id="IPR056884">
    <property type="entry name" value="NPHP3-like_N"/>
</dbReference>
<dbReference type="KEGG" id="cvn:111106511"/>
<evidence type="ECO:0000313" key="3">
    <source>
        <dbReference type="Proteomes" id="UP000694844"/>
    </source>
</evidence>
<dbReference type="SMART" id="SM00248">
    <property type="entry name" value="ANK"/>
    <property type="match status" value="9"/>
</dbReference>
<dbReference type="PANTHER" id="PTHR24121">
    <property type="entry name" value="NO MECHANORECEPTOR POTENTIAL C, ISOFORM D-RELATED"/>
    <property type="match status" value="1"/>
</dbReference>
<dbReference type="SUPFAM" id="SSF140860">
    <property type="entry name" value="Pseudo ankyrin repeat-like"/>
    <property type="match status" value="1"/>
</dbReference>
<dbReference type="Proteomes" id="UP000694844">
    <property type="component" value="Chromosome 8"/>
</dbReference>
<reference evidence="4" key="1">
    <citation type="submission" date="2025-08" db="UniProtKB">
        <authorList>
            <consortium name="RefSeq"/>
        </authorList>
    </citation>
    <scope>IDENTIFICATION</scope>
    <source>
        <tissue evidence="4">Whole sample</tissue>
    </source>
</reference>
<evidence type="ECO:0000259" key="2">
    <source>
        <dbReference type="Pfam" id="PF24883"/>
    </source>
</evidence>
<gene>
    <name evidence="4" type="primary">LOC111106511</name>
</gene>
<evidence type="ECO:0000313" key="4">
    <source>
        <dbReference type="RefSeq" id="XP_022296931.1"/>
    </source>
</evidence>
<organism evidence="3 4">
    <name type="scientific">Crassostrea virginica</name>
    <name type="common">Eastern oyster</name>
    <dbReference type="NCBI Taxonomy" id="6565"/>
    <lineage>
        <taxon>Eukaryota</taxon>
        <taxon>Metazoa</taxon>
        <taxon>Spiralia</taxon>
        <taxon>Lophotrochozoa</taxon>
        <taxon>Mollusca</taxon>
        <taxon>Bivalvia</taxon>
        <taxon>Autobranchia</taxon>
        <taxon>Pteriomorphia</taxon>
        <taxon>Ostreida</taxon>
        <taxon>Ostreoidea</taxon>
        <taxon>Ostreidae</taxon>
        <taxon>Crassostrea</taxon>
    </lineage>
</organism>
<dbReference type="InterPro" id="IPR027417">
    <property type="entry name" value="P-loop_NTPase"/>
</dbReference>
<dbReference type="InterPro" id="IPR002110">
    <property type="entry name" value="Ankyrin_rpt"/>
</dbReference>
<protein>
    <submittedName>
        <fullName evidence="4">Uncharacterized protein LOC111106511</fullName>
    </submittedName>
</protein>
<name>A0A8B8B0S2_CRAVI</name>
<keyword evidence="1" id="KW-0677">Repeat</keyword>
<dbReference type="Gene3D" id="1.25.40.20">
    <property type="entry name" value="Ankyrin repeat-containing domain"/>
    <property type="match status" value="4"/>
</dbReference>
<accession>A0A8B8B0S2</accession>
<proteinExistence type="predicted"/>
<feature type="domain" description="Nephrocystin 3-like N-terminal" evidence="2">
    <location>
        <begin position="332"/>
        <end position="504"/>
    </location>
</feature>
<dbReference type="InterPro" id="IPR036770">
    <property type="entry name" value="Ankyrin_rpt-contain_sf"/>
</dbReference>
<dbReference type="Pfam" id="PF12796">
    <property type="entry name" value="Ank_2"/>
    <property type="match status" value="2"/>
</dbReference>